<evidence type="ECO:0000313" key="1">
    <source>
        <dbReference type="EMBL" id="KAG0428331.1"/>
    </source>
</evidence>
<evidence type="ECO:0000313" key="2">
    <source>
        <dbReference type="Proteomes" id="UP000805193"/>
    </source>
</evidence>
<reference evidence="1 2" key="1">
    <citation type="journal article" date="2020" name="Cell">
        <title>Large-Scale Comparative Analyses of Tick Genomes Elucidate Their Genetic Diversity and Vector Capacities.</title>
        <authorList>
            <consortium name="Tick Genome and Microbiome Consortium (TIGMIC)"/>
            <person name="Jia N."/>
            <person name="Wang J."/>
            <person name="Shi W."/>
            <person name="Du L."/>
            <person name="Sun Y."/>
            <person name="Zhan W."/>
            <person name="Jiang J.F."/>
            <person name="Wang Q."/>
            <person name="Zhang B."/>
            <person name="Ji P."/>
            <person name="Bell-Sakyi L."/>
            <person name="Cui X.M."/>
            <person name="Yuan T.T."/>
            <person name="Jiang B.G."/>
            <person name="Yang W.F."/>
            <person name="Lam T.T."/>
            <person name="Chang Q.C."/>
            <person name="Ding S.J."/>
            <person name="Wang X.J."/>
            <person name="Zhu J.G."/>
            <person name="Ruan X.D."/>
            <person name="Zhao L."/>
            <person name="Wei J.T."/>
            <person name="Ye R.Z."/>
            <person name="Que T.C."/>
            <person name="Du C.H."/>
            <person name="Zhou Y.H."/>
            <person name="Cheng J.X."/>
            <person name="Dai P.F."/>
            <person name="Guo W.B."/>
            <person name="Han X.H."/>
            <person name="Huang E.J."/>
            <person name="Li L.F."/>
            <person name="Wei W."/>
            <person name="Gao Y.C."/>
            <person name="Liu J.Z."/>
            <person name="Shao H.Z."/>
            <person name="Wang X."/>
            <person name="Wang C.C."/>
            <person name="Yang T.C."/>
            <person name="Huo Q.B."/>
            <person name="Li W."/>
            <person name="Chen H.Y."/>
            <person name="Chen S.E."/>
            <person name="Zhou L.G."/>
            <person name="Ni X.B."/>
            <person name="Tian J.H."/>
            <person name="Sheng Y."/>
            <person name="Liu T."/>
            <person name="Pan Y.S."/>
            <person name="Xia L.Y."/>
            <person name="Li J."/>
            <person name="Zhao F."/>
            <person name="Cao W.C."/>
        </authorList>
    </citation>
    <scope>NUCLEOTIDE SEQUENCE [LARGE SCALE GENOMIC DNA]</scope>
    <source>
        <strain evidence="1">Iper-2018</strain>
    </source>
</reference>
<proteinExistence type="predicted"/>
<sequence length="451" mass="49395">MRGPDRSCVPVWCPSRAHTSGSKEALIQRLAADIEARRKSSPCLDQASASAAGSLALDPITLQNLAVLLQQLPRPSTTVTTLPDLSASLPQFEGSPKQNVKEWLEDVRRVQQLASWDDATTRLIAASKLKGTARNWHLAFGSQYDTWPTWRDALKETFITEWTLIHWQERVMDVTQGIGESLHQYAFTKLRIIQRCPVTLSDPQKIDYLLQGMRDQYIVAALAANRPTTVQAFLATCTSLDRSTQHAKASPSTTPPHVNASRTCPPTCKRPGTKPSRHNMELQRFVVTKSFVGGTTVLPAGAASLKITIGPIAGVVQAAVLEHNILPFIIGEDWFRAAQARLIFEPPQPVRLQHTATVTHSTHSQALTPPPSNTSRWSNNHTAADLLSDEHSTPTPPCSGVPTIVLYVPTFYYPRAPGISSPPGHEPGHAPQSSALAHPTRKHGNGQHHNH</sequence>
<name>A0AC60Q3L1_IXOPE</name>
<accession>A0AC60Q3L1</accession>
<dbReference type="Proteomes" id="UP000805193">
    <property type="component" value="Unassembled WGS sequence"/>
</dbReference>
<comment type="caution">
    <text evidence="1">The sequence shown here is derived from an EMBL/GenBank/DDBJ whole genome shotgun (WGS) entry which is preliminary data.</text>
</comment>
<gene>
    <name evidence="1" type="ORF">HPB47_024677</name>
</gene>
<keyword evidence="2" id="KW-1185">Reference proteome</keyword>
<protein>
    <submittedName>
        <fullName evidence="1">Uncharacterized protein</fullName>
    </submittedName>
</protein>
<dbReference type="EMBL" id="JABSTQ010009536">
    <property type="protein sequence ID" value="KAG0428331.1"/>
    <property type="molecule type" value="Genomic_DNA"/>
</dbReference>
<organism evidence="1 2">
    <name type="scientific">Ixodes persulcatus</name>
    <name type="common">Taiga tick</name>
    <dbReference type="NCBI Taxonomy" id="34615"/>
    <lineage>
        <taxon>Eukaryota</taxon>
        <taxon>Metazoa</taxon>
        <taxon>Ecdysozoa</taxon>
        <taxon>Arthropoda</taxon>
        <taxon>Chelicerata</taxon>
        <taxon>Arachnida</taxon>
        <taxon>Acari</taxon>
        <taxon>Parasitiformes</taxon>
        <taxon>Ixodida</taxon>
        <taxon>Ixodoidea</taxon>
        <taxon>Ixodidae</taxon>
        <taxon>Ixodinae</taxon>
        <taxon>Ixodes</taxon>
    </lineage>
</organism>